<keyword evidence="8" id="KW-1185">Reference proteome</keyword>
<dbReference type="InterPro" id="IPR050670">
    <property type="entry name" value="STAM"/>
</dbReference>
<dbReference type="InterPro" id="IPR013761">
    <property type="entry name" value="SAM/pointed_sf"/>
</dbReference>
<proteinExistence type="predicted"/>
<feature type="region of interest" description="Disordered" evidence="3">
    <location>
        <begin position="318"/>
        <end position="346"/>
    </location>
</feature>
<dbReference type="Gene3D" id="1.10.150.50">
    <property type="entry name" value="Transcription Factor, Ets-1"/>
    <property type="match status" value="1"/>
</dbReference>
<dbReference type="PANTHER" id="PTHR45929">
    <property type="entry name" value="JAK PATHWAY SIGNAL TRANSDUCTION ADAPTOR MOLECULE"/>
    <property type="match status" value="1"/>
</dbReference>
<dbReference type="Pfam" id="PF14604">
    <property type="entry name" value="SH3_9"/>
    <property type="match status" value="1"/>
</dbReference>
<feature type="region of interest" description="Disordered" evidence="3">
    <location>
        <begin position="244"/>
        <end position="301"/>
    </location>
</feature>
<feature type="domain" description="SH3" evidence="4">
    <location>
        <begin position="5"/>
        <end position="68"/>
    </location>
</feature>
<dbReference type="SMART" id="SM00326">
    <property type="entry name" value="SH3"/>
    <property type="match status" value="1"/>
</dbReference>
<dbReference type="Pfam" id="PF00169">
    <property type="entry name" value="PH"/>
    <property type="match status" value="1"/>
</dbReference>
<dbReference type="InterPro" id="IPR011993">
    <property type="entry name" value="PH-like_dom_sf"/>
</dbReference>
<protein>
    <recommendedName>
        <fullName evidence="9">PH domain-containing protein</fullName>
    </recommendedName>
</protein>
<feature type="compositionally biased region" description="Low complexity" evidence="3">
    <location>
        <begin position="320"/>
        <end position="329"/>
    </location>
</feature>
<dbReference type="InterPro" id="IPR036028">
    <property type="entry name" value="SH3-like_dom_sf"/>
</dbReference>
<dbReference type="PANTHER" id="PTHR45929:SF3">
    <property type="entry name" value="JAK PATHWAY SIGNAL TRANSDUCTION ADAPTOR MOLECULE"/>
    <property type="match status" value="1"/>
</dbReference>
<evidence type="ECO:0000259" key="5">
    <source>
        <dbReference type="PROSITE" id="PS50003"/>
    </source>
</evidence>
<dbReference type="InterPro" id="IPR001452">
    <property type="entry name" value="SH3_domain"/>
</dbReference>
<feature type="compositionally biased region" description="Basic and acidic residues" evidence="3">
    <location>
        <begin position="330"/>
        <end position="343"/>
    </location>
</feature>
<dbReference type="SUPFAM" id="SSF47769">
    <property type="entry name" value="SAM/Pointed domain"/>
    <property type="match status" value="1"/>
</dbReference>
<evidence type="ECO:0000256" key="1">
    <source>
        <dbReference type="ARBA" id="ARBA00022443"/>
    </source>
</evidence>
<dbReference type="PROSITE" id="PS50003">
    <property type="entry name" value="PH_DOMAIN"/>
    <property type="match status" value="1"/>
</dbReference>
<evidence type="ECO:0000259" key="6">
    <source>
        <dbReference type="PROSITE" id="PS50105"/>
    </source>
</evidence>
<dbReference type="Gene3D" id="2.30.29.30">
    <property type="entry name" value="Pleckstrin-homology domain (PH domain)/Phosphotyrosine-binding domain (PTB)"/>
    <property type="match status" value="1"/>
</dbReference>
<evidence type="ECO:0000256" key="3">
    <source>
        <dbReference type="SAM" id="MobiDB-lite"/>
    </source>
</evidence>
<reference evidence="8" key="1">
    <citation type="journal article" date="2018" name="Nat. Microbiol.">
        <title>Leveraging single-cell genomics to expand the fungal tree of life.</title>
        <authorList>
            <person name="Ahrendt S.R."/>
            <person name="Quandt C.A."/>
            <person name="Ciobanu D."/>
            <person name="Clum A."/>
            <person name="Salamov A."/>
            <person name="Andreopoulos B."/>
            <person name="Cheng J.F."/>
            <person name="Woyke T."/>
            <person name="Pelin A."/>
            <person name="Henrissat B."/>
            <person name="Reynolds N.K."/>
            <person name="Benny G.L."/>
            <person name="Smith M.E."/>
            <person name="James T.Y."/>
            <person name="Grigoriev I.V."/>
        </authorList>
    </citation>
    <scope>NUCLEOTIDE SEQUENCE [LARGE SCALE GENOMIC DNA]</scope>
</reference>
<feature type="domain" description="SAM" evidence="6">
    <location>
        <begin position="144"/>
        <end position="207"/>
    </location>
</feature>
<sequence>MAQLRPPFVVYGKHNFTAEEEDEITFKTGDAIVVLECDDLYSDGWWKGRTAGGHVGLFPMNFITHDNIHNVPPILEIDSDAIVELAAAPALGPPTPNHEGLFSFGPIAGAVADVDGGVKEKESEKVEEVPVEVEVATGVDPAQWGAVEVLKWCDENGFAFALPHFGANSVTGAVLLELNLSSLRDLGIESLSDRINILHGILALRDRGPADYSAKKSDAATVPLAASAPAAEVLAPLSIVTSKAPSKDSGFAEGSEQIYTPNPSSTTAESAQPSAPLTPTSPPLTPTSPTAESPEDDPRVKRTVSHFTLSDYLGDDGYDSDGYYSTVGGDKQEATEESKDGSAEGRLPGVGLIELPASPTTSIPSPVSIPTPEELRYPEPPAIPEEETFSRKGLSFSSAHLEVQEPSAAALDLSHPEYEGWLFVRTGTERSWKRRWCVLKDGVLYSLKSPQTTRVVLMVPLNRSYRILPSMDFSKTKFSFTAKGGEANAYHFAAETQLAMVTWINVMPSEQARSP</sequence>
<evidence type="ECO:0008006" key="9">
    <source>
        <dbReference type="Google" id="ProtNLM"/>
    </source>
</evidence>
<gene>
    <name evidence="7" type="ORF">BDK51DRAFT_27149</name>
</gene>
<evidence type="ECO:0000256" key="2">
    <source>
        <dbReference type="PROSITE-ProRule" id="PRU00192"/>
    </source>
</evidence>
<dbReference type="EMBL" id="KZ996929">
    <property type="protein sequence ID" value="RKO88125.1"/>
    <property type="molecule type" value="Genomic_DNA"/>
</dbReference>
<dbReference type="SMART" id="SM00233">
    <property type="entry name" value="PH"/>
    <property type="match status" value="1"/>
</dbReference>
<dbReference type="PROSITE" id="PS50002">
    <property type="entry name" value="SH3"/>
    <property type="match status" value="1"/>
</dbReference>
<dbReference type="Pfam" id="PF07647">
    <property type="entry name" value="SAM_2"/>
    <property type="match status" value="1"/>
</dbReference>
<dbReference type="CDD" id="cd00174">
    <property type="entry name" value="SH3"/>
    <property type="match status" value="1"/>
</dbReference>
<organism evidence="7 8">
    <name type="scientific">Blyttiomyces helicus</name>
    <dbReference type="NCBI Taxonomy" id="388810"/>
    <lineage>
        <taxon>Eukaryota</taxon>
        <taxon>Fungi</taxon>
        <taxon>Fungi incertae sedis</taxon>
        <taxon>Chytridiomycota</taxon>
        <taxon>Chytridiomycota incertae sedis</taxon>
        <taxon>Chytridiomycetes</taxon>
        <taxon>Chytridiomycetes incertae sedis</taxon>
        <taxon>Blyttiomyces</taxon>
    </lineage>
</organism>
<name>A0A4P9W9D5_9FUNG</name>
<dbReference type="InterPro" id="IPR001660">
    <property type="entry name" value="SAM"/>
</dbReference>
<evidence type="ECO:0000313" key="8">
    <source>
        <dbReference type="Proteomes" id="UP000269721"/>
    </source>
</evidence>
<dbReference type="SMART" id="SM00454">
    <property type="entry name" value="SAM"/>
    <property type="match status" value="1"/>
</dbReference>
<dbReference type="PROSITE" id="PS50105">
    <property type="entry name" value="SAM_DOMAIN"/>
    <property type="match status" value="1"/>
</dbReference>
<dbReference type="OrthoDB" id="73680at2759"/>
<feature type="domain" description="PH" evidence="5">
    <location>
        <begin position="415"/>
        <end position="512"/>
    </location>
</feature>
<feature type="compositionally biased region" description="Polar residues" evidence="3">
    <location>
        <begin position="257"/>
        <end position="272"/>
    </location>
</feature>
<dbReference type="PRINTS" id="PR00452">
    <property type="entry name" value="SH3DOMAIN"/>
</dbReference>
<dbReference type="SUPFAM" id="SSF50044">
    <property type="entry name" value="SH3-domain"/>
    <property type="match status" value="1"/>
</dbReference>
<dbReference type="SUPFAM" id="SSF50729">
    <property type="entry name" value="PH domain-like"/>
    <property type="match status" value="1"/>
</dbReference>
<evidence type="ECO:0000313" key="7">
    <source>
        <dbReference type="EMBL" id="RKO88125.1"/>
    </source>
</evidence>
<evidence type="ECO:0000259" key="4">
    <source>
        <dbReference type="PROSITE" id="PS50002"/>
    </source>
</evidence>
<dbReference type="InterPro" id="IPR001849">
    <property type="entry name" value="PH_domain"/>
</dbReference>
<dbReference type="Gene3D" id="2.30.30.40">
    <property type="entry name" value="SH3 Domains"/>
    <property type="match status" value="1"/>
</dbReference>
<accession>A0A4P9W9D5</accession>
<dbReference type="Proteomes" id="UP000269721">
    <property type="component" value="Unassembled WGS sequence"/>
</dbReference>
<keyword evidence="1 2" id="KW-0728">SH3 domain</keyword>
<dbReference type="AlphaFoldDB" id="A0A4P9W9D5"/>